<feature type="region of interest" description="Disordered" evidence="2">
    <location>
        <begin position="639"/>
        <end position="665"/>
    </location>
</feature>
<keyword evidence="5" id="KW-1185">Reference proteome</keyword>
<accession>A0ABD3GCV1</accession>
<evidence type="ECO:0000259" key="3">
    <source>
        <dbReference type="PROSITE" id="PS50158"/>
    </source>
</evidence>
<feature type="region of interest" description="Disordered" evidence="2">
    <location>
        <begin position="259"/>
        <end position="289"/>
    </location>
</feature>
<dbReference type="SUPFAM" id="SSF57756">
    <property type="entry name" value="Retrovirus zinc finger-like domains"/>
    <property type="match status" value="1"/>
</dbReference>
<feature type="region of interest" description="Disordered" evidence="2">
    <location>
        <begin position="725"/>
        <end position="747"/>
    </location>
</feature>
<reference evidence="4 5" key="1">
    <citation type="submission" date="2024-09" db="EMBL/GenBank/DDBJ databases">
        <title>Chromosome-scale assembly of Riccia sorocarpa.</title>
        <authorList>
            <person name="Paukszto L."/>
        </authorList>
    </citation>
    <scope>NUCLEOTIDE SEQUENCE [LARGE SCALE GENOMIC DNA]</scope>
    <source>
        <strain evidence="4">LP-2024</strain>
        <tissue evidence="4">Aerial parts of the thallus</tissue>
    </source>
</reference>
<name>A0ABD3GCV1_9MARC</name>
<feature type="region of interest" description="Disordered" evidence="2">
    <location>
        <begin position="1274"/>
        <end position="1303"/>
    </location>
</feature>
<feature type="compositionally biased region" description="Polar residues" evidence="2">
    <location>
        <begin position="1004"/>
        <end position="1037"/>
    </location>
</feature>
<dbReference type="InterPro" id="IPR036875">
    <property type="entry name" value="Znf_CCHC_sf"/>
</dbReference>
<evidence type="ECO:0000313" key="4">
    <source>
        <dbReference type="EMBL" id="KAL3676763.1"/>
    </source>
</evidence>
<feature type="region of interest" description="Disordered" evidence="2">
    <location>
        <begin position="1329"/>
        <end position="1359"/>
    </location>
</feature>
<feature type="compositionally biased region" description="Basic and acidic residues" evidence="2">
    <location>
        <begin position="30"/>
        <end position="49"/>
    </location>
</feature>
<feature type="region of interest" description="Disordered" evidence="2">
    <location>
        <begin position="764"/>
        <end position="804"/>
    </location>
</feature>
<dbReference type="EMBL" id="JBJQOH010000008">
    <property type="protein sequence ID" value="KAL3676763.1"/>
    <property type="molecule type" value="Genomic_DNA"/>
</dbReference>
<proteinExistence type="predicted"/>
<feature type="compositionally biased region" description="Polar residues" evidence="2">
    <location>
        <begin position="1826"/>
        <end position="1846"/>
    </location>
</feature>
<feature type="region of interest" description="Disordered" evidence="2">
    <location>
        <begin position="24"/>
        <end position="49"/>
    </location>
</feature>
<feature type="compositionally biased region" description="Polar residues" evidence="2">
    <location>
        <begin position="793"/>
        <end position="804"/>
    </location>
</feature>
<feature type="compositionally biased region" description="Basic and acidic residues" evidence="2">
    <location>
        <begin position="385"/>
        <end position="401"/>
    </location>
</feature>
<feature type="region of interest" description="Disordered" evidence="2">
    <location>
        <begin position="1141"/>
        <end position="1163"/>
    </location>
</feature>
<feature type="region of interest" description="Disordered" evidence="2">
    <location>
        <begin position="213"/>
        <end position="239"/>
    </location>
</feature>
<feature type="compositionally biased region" description="Polar residues" evidence="2">
    <location>
        <begin position="1288"/>
        <end position="1303"/>
    </location>
</feature>
<feature type="region of interest" description="Disordered" evidence="2">
    <location>
        <begin position="1568"/>
        <end position="1621"/>
    </location>
</feature>
<feature type="region of interest" description="Disordered" evidence="2">
    <location>
        <begin position="834"/>
        <end position="865"/>
    </location>
</feature>
<gene>
    <name evidence="4" type="ORF">R1sor_026711</name>
</gene>
<feature type="compositionally biased region" description="Basic and acidic residues" evidence="2">
    <location>
        <begin position="470"/>
        <end position="501"/>
    </location>
</feature>
<feature type="compositionally biased region" description="Basic and acidic residues" evidence="2">
    <location>
        <begin position="440"/>
        <end position="450"/>
    </location>
</feature>
<feature type="region of interest" description="Disordered" evidence="2">
    <location>
        <begin position="1826"/>
        <end position="1868"/>
    </location>
</feature>
<feature type="region of interest" description="Disordered" evidence="2">
    <location>
        <begin position="941"/>
        <end position="974"/>
    </location>
</feature>
<dbReference type="GO" id="GO:0008270">
    <property type="term" value="F:zinc ion binding"/>
    <property type="evidence" value="ECO:0007669"/>
    <property type="project" value="UniProtKB-KW"/>
</dbReference>
<keyword evidence="1" id="KW-0479">Metal-binding</keyword>
<evidence type="ECO:0000256" key="2">
    <source>
        <dbReference type="SAM" id="MobiDB-lite"/>
    </source>
</evidence>
<dbReference type="SMART" id="SM00343">
    <property type="entry name" value="ZnF_C2HC"/>
    <property type="match status" value="2"/>
</dbReference>
<feature type="compositionally biased region" description="Low complexity" evidence="2">
    <location>
        <begin position="1276"/>
        <end position="1287"/>
    </location>
</feature>
<feature type="compositionally biased region" description="Basic residues" evidence="2">
    <location>
        <begin position="451"/>
        <end position="460"/>
    </location>
</feature>
<feature type="compositionally biased region" description="Polar residues" evidence="2">
    <location>
        <begin position="417"/>
        <end position="429"/>
    </location>
</feature>
<organism evidence="4 5">
    <name type="scientific">Riccia sorocarpa</name>
    <dbReference type="NCBI Taxonomy" id="122646"/>
    <lineage>
        <taxon>Eukaryota</taxon>
        <taxon>Viridiplantae</taxon>
        <taxon>Streptophyta</taxon>
        <taxon>Embryophyta</taxon>
        <taxon>Marchantiophyta</taxon>
        <taxon>Marchantiopsida</taxon>
        <taxon>Marchantiidae</taxon>
        <taxon>Marchantiales</taxon>
        <taxon>Ricciaceae</taxon>
        <taxon>Riccia</taxon>
    </lineage>
</organism>
<dbReference type="PROSITE" id="PS50158">
    <property type="entry name" value="ZF_CCHC"/>
    <property type="match status" value="1"/>
</dbReference>
<feature type="region of interest" description="Disordered" evidence="2">
    <location>
        <begin position="1646"/>
        <end position="1672"/>
    </location>
</feature>
<feature type="compositionally biased region" description="Basic and acidic residues" evidence="2">
    <location>
        <begin position="268"/>
        <end position="280"/>
    </location>
</feature>
<protein>
    <recommendedName>
        <fullName evidence="3">CCHC-type domain-containing protein</fullName>
    </recommendedName>
</protein>
<comment type="caution">
    <text evidence="4">The sequence shown here is derived from an EMBL/GenBank/DDBJ whole genome shotgun (WGS) entry which is preliminary data.</text>
</comment>
<evidence type="ECO:0000313" key="5">
    <source>
        <dbReference type="Proteomes" id="UP001633002"/>
    </source>
</evidence>
<dbReference type="InterPro" id="IPR001878">
    <property type="entry name" value="Znf_CCHC"/>
</dbReference>
<dbReference type="Proteomes" id="UP001633002">
    <property type="component" value="Unassembled WGS sequence"/>
</dbReference>
<evidence type="ECO:0000256" key="1">
    <source>
        <dbReference type="PROSITE-ProRule" id="PRU00047"/>
    </source>
</evidence>
<sequence length="1958" mass="220859">MALERRSASPGPLSLVLAATVTQDNLEAMKPPREGEGEADHAISDEDRPLLHTELRLDGCIKPDGKPGHLKSLNIVVEDDDDVSQSKPGSPQRTISVTMCDKESRRSCVEGRRSDLIMRNDDGSEVGSGRQKLLRQKSNVVKDKPFNVHNYQIRLSGKQPQGLAAALTDARPEILPALKEPKGLKAILYLDNLPDQEMLGGKGRILGFRADEDGRGDTGSTSMGRCGLPDQEQTSLFSHRGGSEVLDVCSYEYDSEDKSYPDDNYSYGKDRNQLHPKDIASPRNQVSENTDDNLNILETLPTDLVSSLVGTQSKRFTASECGESEREDEPYRQAYAKKTARNSQEDFPIDEILRSSRTDPRRSLTRQDKSSKSEGRIRRPVPSCKESKSSEKSLRTFHDPVEELEGAADEGPKSPRGSKQLSRNMGTVGTSSSCSTSAARAHDSNHDGRSRSRSRRKNPKRVLEGTSEEQEVHHEGILPPSHSEKGKDSQHRPRKMEKGLESLRFAPLDTCVDGDRSRRSTHSANSYIDSHQERGSRDRMDMQNNKAKETEEKMLSISKLLENMSSVTQQMLNNSPQPWSGESHTNQAWNQQTSRDFQIAAGSMSRQPQQIQTPDTNWHFARNMHPSQLLHEGASQANETPFHSSHQAHFLDGRPPEQPSTADNLQSQVHASLRGAADFEKQFDVVNNRLSPQLINQATYRSSKQLANGGPSQMNMPESHFQQLSPMRDHQSRLLGSPPSHPGLQRDSSILLGTMNKRYSRMHHGEDSFQHPEGMSRKVQKPSRPYGMGDSRPSLNTRPSQVGSQDKDMELFDTMSNRASQLAVAQQQSLNLSKLKVHQKNKRNENSQQTLSRNGRQSQKQTHRSAQLNLEGTHMQQPDPLSNRSARVNVQAVDSRMFGSPSITQPQLGEGHWSQLNNQREADSEVNNQGSQHFQVLENRTLGSMNMRQSLSPSRLGTLGTRESSSLDASRLSQLDPQGTELLVAAMNARRSQGRVNVGRSQKYRQGSKSQQVDNRNKRSSQNVNMRVSQGNPQDGNLPQFKDMKVPVRPVQLLNTRISQMNLTKTDPQGSDGRASQLQMMNMQPSELLDSRLSQSNMPADHQIASANLNLQARTSRHFEDTKRRPSQLPSQMISEMNLPENNLKESDGPPSQLWNNRPSQTMRIGSPQLLNARPTYSDILDDQQVDILDPLASQLVNTRSSQFHMQNDDVQQFDTMEQRDSGFLEALPSQGGIQEDHLQQYDSSMERPSQLLDHGSGRPSQAEMFYDGLQDQYDQENSQSSQFESFRPSQMDNTQQSQVLDQRISQGDMEPSDDLQQYGQSTLEFQISLTGPPHASPIQEGGEFQQYNPSSTRQTQLWNGRQSEVVTQEDDGSQQYNPRQSQLANTRLSESYGQGDDQQLYNGTSPTSNSFMNTIPSQIDMRPSQILYERPSQMALQGDTSEQFDAMDPRHSQFINTRPSQSGVPYDGTEQFDPMNSRDSQLLDLRASQMPMQGDDFQQFDPMNLRQSQVLNARLSEIGMQNENFQQFKSVSPRQSQGLNARSSQVEYEMQDENSQQFDPMDRRQSHVLNPRQSSQVDKQDGNFQQFEPISPRRSQAFNARPSQVDYEMQDENSQQSDYMNNQPSQLLSIRPSQVEFQYANTQDFDPSRQSQYFVPEPSQRASTSQPEANLEPRNCENCLEYDHEAVNCPTQECLNCGEPGHYARFCIEANAAEDPNAEYEIDPAMHQEEDMPQEYDTRDYNIDSENTAQVGESEQQMLETYGSLDDNENFQTEALDAKLQQPAYQPVPYDMIKQFGFLQVENLRRSLAQTVSNMLQEVKELEARSQQSSVMQLEKPQTSQSGGISRNPRLAKADKPHQSCSSGGCGVRMTYQSEDRTFQINQEKLRHEATSPQLGTGRSSKLVEDHSWEEDLRKSRISQWLINLPTQYESVGANKYFHSQDELEQYAQASELYISP</sequence>
<keyword evidence="1" id="KW-0863">Zinc-finger</keyword>
<feature type="compositionally biased region" description="Basic and acidic residues" evidence="2">
    <location>
        <begin position="351"/>
        <end position="377"/>
    </location>
</feature>
<feature type="region of interest" description="Disordered" evidence="2">
    <location>
        <begin position="337"/>
        <end position="541"/>
    </location>
</feature>
<feature type="compositionally biased region" description="Polar residues" evidence="2">
    <location>
        <begin position="846"/>
        <end position="865"/>
    </location>
</feature>
<feature type="compositionally biased region" description="Polar residues" evidence="2">
    <location>
        <begin position="1153"/>
        <end position="1163"/>
    </location>
</feature>
<feature type="compositionally biased region" description="Polar residues" evidence="2">
    <location>
        <begin position="1568"/>
        <end position="1603"/>
    </location>
</feature>
<feature type="compositionally biased region" description="Basic and acidic residues" evidence="2">
    <location>
        <begin position="764"/>
        <end position="776"/>
    </location>
</feature>
<feature type="region of interest" description="Disordered" evidence="2">
    <location>
        <begin position="993"/>
        <end position="1042"/>
    </location>
</feature>
<feature type="compositionally biased region" description="Polar residues" evidence="2">
    <location>
        <begin position="1346"/>
        <end position="1359"/>
    </location>
</feature>
<feature type="domain" description="CCHC-type" evidence="3">
    <location>
        <begin position="1695"/>
        <end position="1708"/>
    </location>
</feature>
<feature type="compositionally biased region" description="Low complexity" evidence="2">
    <location>
        <begin position="430"/>
        <end position="439"/>
    </location>
</feature>
<feature type="compositionally biased region" description="Basic and acidic residues" evidence="2">
    <location>
        <begin position="530"/>
        <end position="541"/>
    </location>
</feature>
<dbReference type="Gene3D" id="4.10.60.10">
    <property type="entry name" value="Zinc finger, CCHC-type"/>
    <property type="match status" value="1"/>
</dbReference>
<keyword evidence="1" id="KW-0862">Zinc</keyword>